<dbReference type="InterPro" id="IPR001387">
    <property type="entry name" value="Cro/C1-type_HTH"/>
</dbReference>
<dbReference type="AlphaFoldDB" id="A0A6G6IYA9"/>
<evidence type="ECO:0000259" key="2">
    <source>
        <dbReference type="PROSITE" id="PS50943"/>
    </source>
</evidence>
<protein>
    <submittedName>
        <fullName evidence="3">Helix-turn-helix transcriptional regulator</fullName>
    </submittedName>
</protein>
<name>A0A6G6IYA9_PSENT</name>
<dbReference type="GO" id="GO:0003677">
    <property type="term" value="F:DNA binding"/>
    <property type="evidence" value="ECO:0007669"/>
    <property type="project" value="InterPro"/>
</dbReference>
<dbReference type="EMBL" id="CP049140">
    <property type="protein sequence ID" value="QIE88002.1"/>
    <property type="molecule type" value="Genomic_DNA"/>
</dbReference>
<feature type="region of interest" description="Disordered" evidence="1">
    <location>
        <begin position="95"/>
        <end position="115"/>
    </location>
</feature>
<dbReference type="SMART" id="SM00530">
    <property type="entry name" value="HTH_XRE"/>
    <property type="match status" value="1"/>
</dbReference>
<dbReference type="Proteomes" id="UP000501063">
    <property type="component" value="Chromosome"/>
</dbReference>
<organism evidence="3 4">
    <name type="scientific">Pseudomonas nitroreducens</name>
    <dbReference type="NCBI Taxonomy" id="46680"/>
    <lineage>
        <taxon>Bacteria</taxon>
        <taxon>Pseudomonadati</taxon>
        <taxon>Pseudomonadota</taxon>
        <taxon>Gammaproteobacteria</taxon>
        <taxon>Pseudomonadales</taxon>
        <taxon>Pseudomonadaceae</taxon>
        <taxon>Pseudomonas</taxon>
    </lineage>
</organism>
<dbReference type="Gene3D" id="1.10.260.40">
    <property type="entry name" value="lambda repressor-like DNA-binding domains"/>
    <property type="match status" value="1"/>
</dbReference>
<reference evidence="3 4" key="1">
    <citation type="submission" date="2020-02" db="EMBL/GenBank/DDBJ databases">
        <title>Integrative conjugative elements (ICEs) and plasmids drive adaptation of Pseudomonas nitroreducens strain HBP1 to wastewater environment.</title>
        <authorList>
            <person name="Sentchilo V."/>
            <person name="Carraro N."/>
            <person name="Bertelli C."/>
            <person name="van der Meer J.R."/>
        </authorList>
    </citation>
    <scope>NUCLEOTIDE SEQUENCE [LARGE SCALE GENOMIC DNA]</scope>
    <source>
        <strain evidence="3 4">HBP1</strain>
    </source>
</reference>
<dbReference type="Pfam" id="PF01381">
    <property type="entry name" value="HTH_3"/>
    <property type="match status" value="1"/>
</dbReference>
<accession>A0A6G6IYA9</accession>
<proteinExistence type="predicted"/>
<gene>
    <name evidence="3" type="ORF">G5B91_17660</name>
</gene>
<feature type="domain" description="HTH cro/C1-type" evidence="2">
    <location>
        <begin position="35"/>
        <end position="79"/>
    </location>
</feature>
<dbReference type="CDD" id="cd00093">
    <property type="entry name" value="HTH_XRE"/>
    <property type="match status" value="1"/>
</dbReference>
<sequence length="153" mass="16636">MKKRELEAWELEECIALKRAVDAFNEGKPRKDRVSQTQLADALGINQGSVSAYLNGVNALNAKVASIIAGMIGIPVEQFSPRLANEISSMAAAVQPPAGSRRYQDDLYESAPAEQRADVDDIAEKLLKLSPEQARKLKQAMDLLIPDDGSAKD</sequence>
<evidence type="ECO:0000313" key="4">
    <source>
        <dbReference type="Proteomes" id="UP000501063"/>
    </source>
</evidence>
<dbReference type="InterPro" id="IPR010982">
    <property type="entry name" value="Lambda_DNA-bd_dom_sf"/>
</dbReference>
<dbReference type="SUPFAM" id="SSF47413">
    <property type="entry name" value="lambda repressor-like DNA-binding domains"/>
    <property type="match status" value="1"/>
</dbReference>
<dbReference type="PROSITE" id="PS50943">
    <property type="entry name" value="HTH_CROC1"/>
    <property type="match status" value="1"/>
</dbReference>
<evidence type="ECO:0000256" key="1">
    <source>
        <dbReference type="SAM" id="MobiDB-lite"/>
    </source>
</evidence>
<dbReference type="KEGG" id="pnt:G5B91_17660"/>
<dbReference type="RefSeq" id="WP_051445727.1">
    <property type="nucleotide sequence ID" value="NZ_CP049140.1"/>
</dbReference>
<evidence type="ECO:0000313" key="3">
    <source>
        <dbReference type="EMBL" id="QIE88002.1"/>
    </source>
</evidence>